<protein>
    <submittedName>
        <fullName evidence="1">2664_t:CDS:1</fullName>
    </submittedName>
</protein>
<name>A0ABN7WYA7_GIGMA</name>
<gene>
    <name evidence="1" type="ORF">GMARGA_LOCUS36551</name>
</gene>
<comment type="caution">
    <text evidence="1">The sequence shown here is derived from an EMBL/GenBank/DDBJ whole genome shotgun (WGS) entry which is preliminary data.</text>
</comment>
<accession>A0ABN7WYA7</accession>
<evidence type="ECO:0000313" key="1">
    <source>
        <dbReference type="EMBL" id="CAG8843452.1"/>
    </source>
</evidence>
<keyword evidence="2" id="KW-1185">Reference proteome</keyword>
<proteinExistence type="predicted"/>
<feature type="non-terminal residue" evidence="1">
    <location>
        <position position="1"/>
    </location>
</feature>
<dbReference type="EMBL" id="CAJVQB010072462">
    <property type="protein sequence ID" value="CAG8843452.1"/>
    <property type="molecule type" value="Genomic_DNA"/>
</dbReference>
<evidence type="ECO:0000313" key="2">
    <source>
        <dbReference type="Proteomes" id="UP000789901"/>
    </source>
</evidence>
<dbReference type="Proteomes" id="UP000789901">
    <property type="component" value="Unassembled WGS sequence"/>
</dbReference>
<organism evidence="1 2">
    <name type="scientific">Gigaspora margarita</name>
    <dbReference type="NCBI Taxonomy" id="4874"/>
    <lineage>
        <taxon>Eukaryota</taxon>
        <taxon>Fungi</taxon>
        <taxon>Fungi incertae sedis</taxon>
        <taxon>Mucoromycota</taxon>
        <taxon>Glomeromycotina</taxon>
        <taxon>Glomeromycetes</taxon>
        <taxon>Diversisporales</taxon>
        <taxon>Gigasporaceae</taxon>
        <taxon>Gigaspora</taxon>
    </lineage>
</organism>
<sequence length="256" mass="30932">EVKVKDIKKYGKLAKDEYKELDMYKFVFLHINDYEKVSNFLGHQRLYLEIEKDNIEALKYAKKVKEFYVKKEYEEVINFYLEQLSNDKKFLIAKKNEEYSEEDLSIVEKIIFEKFQRPIGRRVLKEKVDKFEKNKHNILGTKIIAEELVKHAKIYTNILEMGLFQYITYSHRSRKEVKMQKKIKDMEKNNDEIKIGIKDTEVVWIVIPELMESYANEKDYYNKLDTEINYCKEVEEMLNSEPDEKEKIPNDRFADD</sequence>
<reference evidence="1 2" key="1">
    <citation type="submission" date="2021-06" db="EMBL/GenBank/DDBJ databases">
        <authorList>
            <person name="Kallberg Y."/>
            <person name="Tangrot J."/>
            <person name="Rosling A."/>
        </authorList>
    </citation>
    <scope>NUCLEOTIDE SEQUENCE [LARGE SCALE GENOMIC DNA]</scope>
    <source>
        <strain evidence="1 2">120-4 pot B 10/14</strain>
    </source>
</reference>